<dbReference type="InterPro" id="IPR002018">
    <property type="entry name" value="CarbesteraseB"/>
</dbReference>
<dbReference type="Proteomes" id="UP001501509">
    <property type="component" value="Unassembled WGS sequence"/>
</dbReference>
<feature type="region of interest" description="Disordered" evidence="1">
    <location>
        <begin position="494"/>
        <end position="518"/>
    </location>
</feature>
<evidence type="ECO:0000259" key="2">
    <source>
        <dbReference type="Pfam" id="PF00135"/>
    </source>
</evidence>
<protein>
    <submittedName>
        <fullName evidence="3">Carboxylesterase/lipase family protein</fullName>
    </submittedName>
</protein>
<proteinExistence type="predicted"/>
<dbReference type="InterPro" id="IPR050309">
    <property type="entry name" value="Type-B_Carboxylest/Lipase"/>
</dbReference>
<feature type="domain" description="Carboxylesterase type B" evidence="2">
    <location>
        <begin position="4"/>
        <end position="487"/>
    </location>
</feature>
<dbReference type="RefSeq" id="WP_344547651.1">
    <property type="nucleotide sequence ID" value="NZ_BAAATD010000014.1"/>
</dbReference>
<evidence type="ECO:0000313" key="4">
    <source>
        <dbReference type="Proteomes" id="UP001501509"/>
    </source>
</evidence>
<organism evidence="3 4">
    <name type="scientific">Actinomadura fulvescens</name>
    <dbReference type="NCBI Taxonomy" id="46160"/>
    <lineage>
        <taxon>Bacteria</taxon>
        <taxon>Bacillati</taxon>
        <taxon>Actinomycetota</taxon>
        <taxon>Actinomycetes</taxon>
        <taxon>Streptosporangiales</taxon>
        <taxon>Thermomonosporaceae</taxon>
        <taxon>Actinomadura</taxon>
    </lineage>
</organism>
<dbReference type="SUPFAM" id="SSF53474">
    <property type="entry name" value="alpha/beta-Hydrolases"/>
    <property type="match status" value="1"/>
</dbReference>
<dbReference type="InterPro" id="IPR029058">
    <property type="entry name" value="AB_hydrolase_fold"/>
</dbReference>
<keyword evidence="4" id="KW-1185">Reference proteome</keyword>
<reference evidence="3 4" key="1">
    <citation type="journal article" date="2019" name="Int. J. Syst. Evol. Microbiol.">
        <title>The Global Catalogue of Microorganisms (GCM) 10K type strain sequencing project: providing services to taxonomists for standard genome sequencing and annotation.</title>
        <authorList>
            <consortium name="The Broad Institute Genomics Platform"/>
            <consortium name="The Broad Institute Genome Sequencing Center for Infectious Disease"/>
            <person name="Wu L."/>
            <person name="Ma J."/>
        </authorList>
    </citation>
    <scope>NUCLEOTIDE SEQUENCE [LARGE SCALE GENOMIC DNA]</scope>
    <source>
        <strain evidence="3 4">JCM 6833</strain>
    </source>
</reference>
<dbReference type="PANTHER" id="PTHR11559">
    <property type="entry name" value="CARBOXYLESTERASE"/>
    <property type="match status" value="1"/>
</dbReference>
<gene>
    <name evidence="3" type="ORF">GCM10010411_79340</name>
</gene>
<comment type="caution">
    <text evidence="3">The sequence shown here is derived from an EMBL/GenBank/DDBJ whole genome shotgun (WGS) entry which is preliminary data.</text>
</comment>
<sequence length="518" mass="55774">MASGVVETSLGRIRGRESQGVRTFLGVPYADSTAGPARFRPPRPHPRWTGVRDATEFGQTCPQPPLSGLLDARPSVISMLPLFGVPTSVENQGEQCLVLNIWTSCADADAPRPVLVWLHGGANFGAGDWPRFNGSALARDGGLVVVTLNHRVGILGHLDLSWTGVPGYEHSGNAGILDLRMALGWLRDNVAAFGGDPGNITVAGGSRGASRLATLLATGGEPPFHKAIMVSPPPPRSTCPASPQEAARGVLDRLGIPADRPDLLARASVKQLLDVNDELERAQRWYRFQPVVDGAPVEARAYADLAAGVAPTMPLLIGSALNETTRVLDADPGDWDDCDDTELAERCSRLARCDVSALVQEYRRLRPDNPARKIAVTVTTDAMYRFPALALASARNNTATAPAYAYIFTGGTGSHGEDVLYFFHNLERAALVTDNEVNQRLADEASGAWITFCRQGRPTVPGVDDWPPHHDSGRLTLLFGNPTRVASNPFAAGRARWEENPSQDWAPVFTGRRPEPTR</sequence>
<dbReference type="EMBL" id="BAAATD010000014">
    <property type="protein sequence ID" value="GAA2629764.1"/>
    <property type="molecule type" value="Genomic_DNA"/>
</dbReference>
<evidence type="ECO:0000313" key="3">
    <source>
        <dbReference type="EMBL" id="GAA2629764.1"/>
    </source>
</evidence>
<evidence type="ECO:0000256" key="1">
    <source>
        <dbReference type="SAM" id="MobiDB-lite"/>
    </source>
</evidence>
<accession>A0ABN3QLR0</accession>
<dbReference type="Gene3D" id="3.40.50.1820">
    <property type="entry name" value="alpha/beta hydrolase"/>
    <property type="match status" value="1"/>
</dbReference>
<dbReference type="Pfam" id="PF00135">
    <property type="entry name" value="COesterase"/>
    <property type="match status" value="1"/>
</dbReference>
<name>A0ABN3QLR0_9ACTN</name>